<evidence type="ECO:0000313" key="3">
    <source>
        <dbReference type="Proteomes" id="UP000537718"/>
    </source>
</evidence>
<organism evidence="2 3">
    <name type="scientific">Pedobacter cryoconitis</name>
    <dbReference type="NCBI Taxonomy" id="188932"/>
    <lineage>
        <taxon>Bacteria</taxon>
        <taxon>Pseudomonadati</taxon>
        <taxon>Bacteroidota</taxon>
        <taxon>Sphingobacteriia</taxon>
        <taxon>Sphingobacteriales</taxon>
        <taxon>Sphingobacteriaceae</taxon>
        <taxon>Pedobacter</taxon>
    </lineage>
</organism>
<evidence type="ECO:0000313" key="2">
    <source>
        <dbReference type="EMBL" id="MBB5623326.1"/>
    </source>
</evidence>
<dbReference type="Proteomes" id="UP000537718">
    <property type="component" value="Unassembled WGS sequence"/>
</dbReference>
<dbReference type="Pfam" id="PF01370">
    <property type="entry name" value="Epimerase"/>
    <property type="match status" value="1"/>
</dbReference>
<accession>A0A7W8YWX7</accession>
<dbReference type="Gene3D" id="3.40.50.720">
    <property type="entry name" value="NAD(P)-binding Rossmann-like Domain"/>
    <property type="match status" value="1"/>
</dbReference>
<dbReference type="RefSeq" id="WP_221270734.1">
    <property type="nucleotide sequence ID" value="NZ_JACHCF010000012.1"/>
</dbReference>
<dbReference type="AlphaFoldDB" id="A0A7W8YWX7"/>
<dbReference type="InterPro" id="IPR036291">
    <property type="entry name" value="NAD(P)-bd_dom_sf"/>
</dbReference>
<protein>
    <submittedName>
        <fullName evidence="2">Nucleoside-diphosphate-sugar epimerase</fullName>
    </submittedName>
</protein>
<gene>
    <name evidence="2" type="ORF">HDE69_004410</name>
</gene>
<evidence type="ECO:0000259" key="1">
    <source>
        <dbReference type="Pfam" id="PF01370"/>
    </source>
</evidence>
<proteinExistence type="predicted"/>
<dbReference type="EMBL" id="JACHCF010000012">
    <property type="protein sequence ID" value="MBB5623326.1"/>
    <property type="molecule type" value="Genomic_DNA"/>
</dbReference>
<feature type="domain" description="NAD-dependent epimerase/dehydratase" evidence="1">
    <location>
        <begin position="12"/>
        <end position="40"/>
    </location>
</feature>
<reference evidence="2 3" key="1">
    <citation type="submission" date="2020-08" db="EMBL/GenBank/DDBJ databases">
        <title>Genomic Encyclopedia of Type Strains, Phase IV (KMG-V): Genome sequencing to study the core and pangenomes of soil and plant-associated prokaryotes.</title>
        <authorList>
            <person name="Whitman W."/>
        </authorList>
    </citation>
    <scope>NUCLEOTIDE SEQUENCE [LARGE SCALE GENOMIC DNA]</scope>
    <source>
        <strain evidence="2 3">MP7CTX6</strain>
    </source>
</reference>
<dbReference type="InterPro" id="IPR001509">
    <property type="entry name" value="Epimerase_deHydtase"/>
</dbReference>
<sequence>MNMLKENNQILILVTGGTGFAGIHAFHQLLQKGYQVCFIALAGGTMPLPESLLKCNL</sequence>
<name>A0A7W8YWX7_9SPHI</name>
<comment type="caution">
    <text evidence="2">The sequence shown here is derived from an EMBL/GenBank/DDBJ whole genome shotgun (WGS) entry which is preliminary data.</text>
</comment>
<dbReference type="SUPFAM" id="SSF51735">
    <property type="entry name" value="NAD(P)-binding Rossmann-fold domains"/>
    <property type="match status" value="1"/>
</dbReference>